<feature type="region of interest" description="Disordered" evidence="1">
    <location>
        <begin position="39"/>
        <end position="60"/>
    </location>
</feature>
<dbReference type="AlphaFoldDB" id="A0AAD8JD26"/>
<evidence type="ECO:0000313" key="3">
    <source>
        <dbReference type="Proteomes" id="UP001237642"/>
    </source>
</evidence>
<proteinExistence type="predicted"/>
<protein>
    <submittedName>
        <fullName evidence="2">Uncharacterized protein</fullName>
    </submittedName>
</protein>
<reference evidence="2" key="1">
    <citation type="submission" date="2023-02" db="EMBL/GenBank/DDBJ databases">
        <title>Genome of toxic invasive species Heracleum sosnowskyi carries increased number of genes despite the absence of recent whole-genome duplications.</title>
        <authorList>
            <person name="Schelkunov M."/>
            <person name="Shtratnikova V."/>
            <person name="Makarenko M."/>
            <person name="Klepikova A."/>
            <person name="Omelchenko D."/>
            <person name="Novikova G."/>
            <person name="Obukhova E."/>
            <person name="Bogdanov V."/>
            <person name="Penin A."/>
            <person name="Logacheva M."/>
        </authorList>
    </citation>
    <scope>NUCLEOTIDE SEQUENCE</scope>
    <source>
        <strain evidence="2">Hsosn_3</strain>
        <tissue evidence="2">Leaf</tissue>
    </source>
</reference>
<name>A0AAD8JD26_9APIA</name>
<sequence length="135" mass="14118">MIVAVRVAVKPPSSSSILKKIPSGLRKNSNESIQCSKFGVAPTNSSGSSKSVQQSNGSSAYVPSGCSSRALFMTSASSGGNSRGSSDFNDDDIPYYKSFDGSSMVVSDPQHGIGKVSEIHNPIELMKGMMFDSKG</sequence>
<dbReference type="Proteomes" id="UP001237642">
    <property type="component" value="Unassembled WGS sequence"/>
</dbReference>
<accession>A0AAD8JD26</accession>
<reference evidence="2" key="2">
    <citation type="submission" date="2023-05" db="EMBL/GenBank/DDBJ databases">
        <authorList>
            <person name="Schelkunov M.I."/>
        </authorList>
    </citation>
    <scope>NUCLEOTIDE SEQUENCE</scope>
    <source>
        <strain evidence="2">Hsosn_3</strain>
        <tissue evidence="2">Leaf</tissue>
    </source>
</reference>
<evidence type="ECO:0000313" key="2">
    <source>
        <dbReference type="EMBL" id="KAK1400212.1"/>
    </source>
</evidence>
<feature type="compositionally biased region" description="Low complexity" evidence="1">
    <location>
        <begin position="44"/>
        <end position="59"/>
    </location>
</feature>
<comment type="caution">
    <text evidence="2">The sequence shown here is derived from an EMBL/GenBank/DDBJ whole genome shotgun (WGS) entry which is preliminary data.</text>
</comment>
<gene>
    <name evidence="2" type="ORF">POM88_010075</name>
</gene>
<keyword evidence="3" id="KW-1185">Reference proteome</keyword>
<evidence type="ECO:0000256" key="1">
    <source>
        <dbReference type="SAM" id="MobiDB-lite"/>
    </source>
</evidence>
<dbReference type="EMBL" id="JAUIZM010000002">
    <property type="protein sequence ID" value="KAK1400212.1"/>
    <property type="molecule type" value="Genomic_DNA"/>
</dbReference>
<organism evidence="2 3">
    <name type="scientific">Heracleum sosnowskyi</name>
    <dbReference type="NCBI Taxonomy" id="360622"/>
    <lineage>
        <taxon>Eukaryota</taxon>
        <taxon>Viridiplantae</taxon>
        <taxon>Streptophyta</taxon>
        <taxon>Embryophyta</taxon>
        <taxon>Tracheophyta</taxon>
        <taxon>Spermatophyta</taxon>
        <taxon>Magnoliopsida</taxon>
        <taxon>eudicotyledons</taxon>
        <taxon>Gunneridae</taxon>
        <taxon>Pentapetalae</taxon>
        <taxon>asterids</taxon>
        <taxon>campanulids</taxon>
        <taxon>Apiales</taxon>
        <taxon>Apiaceae</taxon>
        <taxon>Apioideae</taxon>
        <taxon>apioid superclade</taxon>
        <taxon>Tordylieae</taxon>
        <taxon>Tordyliinae</taxon>
        <taxon>Heracleum</taxon>
    </lineage>
</organism>